<proteinExistence type="predicted"/>
<accession>A0A0M3I875</accession>
<dbReference type="WBParaSite" id="ALUE_0001350401-mRNA-1">
    <property type="protein sequence ID" value="ALUE_0001350401-mRNA-1"/>
    <property type="gene ID" value="ALUE_0001350401"/>
</dbReference>
<sequence length="140" mass="16099">MDKGEMLCLFLFPFTVSFIGGNCEVINLDFVCFSCEEFCASLQLSVIYPSLNHEVKARKVKEKDRRMLQQGDRYGNKKQNVSGAGTAIGVERTSTLMCIQVPAQQNSYHFHIYYPSLFSFQFRCCTLLSYSCFRRDQNVN</sequence>
<dbReference type="Proteomes" id="UP000036681">
    <property type="component" value="Unplaced"/>
</dbReference>
<protein>
    <submittedName>
        <fullName evidence="3">Secreted protein</fullName>
    </submittedName>
</protein>
<organism evidence="2 3">
    <name type="scientific">Ascaris lumbricoides</name>
    <name type="common">Giant roundworm</name>
    <dbReference type="NCBI Taxonomy" id="6252"/>
    <lineage>
        <taxon>Eukaryota</taxon>
        <taxon>Metazoa</taxon>
        <taxon>Ecdysozoa</taxon>
        <taxon>Nematoda</taxon>
        <taxon>Chromadorea</taxon>
        <taxon>Rhabditida</taxon>
        <taxon>Spirurina</taxon>
        <taxon>Ascaridomorpha</taxon>
        <taxon>Ascaridoidea</taxon>
        <taxon>Ascarididae</taxon>
        <taxon>Ascaris</taxon>
    </lineage>
</organism>
<evidence type="ECO:0000313" key="2">
    <source>
        <dbReference type="Proteomes" id="UP000036681"/>
    </source>
</evidence>
<feature type="signal peptide" evidence="1">
    <location>
        <begin position="1"/>
        <end position="23"/>
    </location>
</feature>
<reference evidence="3" key="1">
    <citation type="submission" date="2017-02" db="UniProtKB">
        <authorList>
            <consortium name="WormBaseParasite"/>
        </authorList>
    </citation>
    <scope>IDENTIFICATION</scope>
</reference>
<keyword evidence="2" id="KW-1185">Reference proteome</keyword>
<name>A0A0M3I875_ASCLU</name>
<evidence type="ECO:0000256" key="1">
    <source>
        <dbReference type="SAM" id="SignalP"/>
    </source>
</evidence>
<evidence type="ECO:0000313" key="3">
    <source>
        <dbReference type="WBParaSite" id="ALUE_0001350401-mRNA-1"/>
    </source>
</evidence>
<dbReference type="AlphaFoldDB" id="A0A0M3I875"/>
<keyword evidence="1" id="KW-0732">Signal</keyword>
<feature type="chain" id="PRO_5005657063" evidence="1">
    <location>
        <begin position="24"/>
        <end position="140"/>
    </location>
</feature>